<dbReference type="InterPro" id="IPR051069">
    <property type="entry name" value="ACDS_complex_subunit"/>
</dbReference>
<dbReference type="PANTHER" id="PTHR36214:SF5">
    <property type="entry name" value="ACETYL-COA DECARBONYLASE_SYNTHASE COMPLEX SUBUNIT DELTA"/>
    <property type="match status" value="1"/>
</dbReference>
<protein>
    <submittedName>
        <fullName evidence="2">Acetyl-CoA synthase corrinoid iron-sulfur protein, small subunit</fullName>
    </submittedName>
</protein>
<evidence type="ECO:0000259" key="1">
    <source>
        <dbReference type="Pfam" id="PF03599"/>
    </source>
</evidence>
<dbReference type="InterPro" id="IPR016041">
    <property type="entry name" value="Ac-CoA_synth_d_su_TIM-brl"/>
</dbReference>
<dbReference type="Proteomes" id="UP000319783">
    <property type="component" value="Unassembled WGS sequence"/>
</dbReference>
<reference evidence="2 3" key="1">
    <citation type="submission" date="2019-04" db="EMBL/GenBank/DDBJ databases">
        <title>Genome of a novel bacterium Candidatus Jettenia ecosi reconstructed from metagenome of an anammox bioreactor.</title>
        <authorList>
            <person name="Mardanov A.V."/>
            <person name="Beletsky A.V."/>
            <person name="Ravin N.V."/>
            <person name="Botchkova E.A."/>
            <person name="Litti Y.V."/>
            <person name="Nozhevnikova A.N."/>
        </authorList>
    </citation>
    <scope>NUCLEOTIDE SEQUENCE [LARGE SCALE GENOMIC DNA]</scope>
    <source>
        <strain evidence="2">J2</strain>
    </source>
</reference>
<dbReference type="InterPro" id="IPR011005">
    <property type="entry name" value="Dihydropteroate_synth-like_sf"/>
</dbReference>
<dbReference type="Pfam" id="PF03599">
    <property type="entry name" value="CdhD"/>
    <property type="match status" value="1"/>
</dbReference>
<accession>A0A533QER0</accession>
<name>A0A533QER0_9BACT</name>
<dbReference type="GO" id="GO:0006730">
    <property type="term" value="P:one-carbon metabolic process"/>
    <property type="evidence" value="ECO:0007669"/>
    <property type="project" value="InterPro"/>
</dbReference>
<dbReference type="SUPFAM" id="SSF51717">
    <property type="entry name" value="Dihydropteroate synthetase-like"/>
    <property type="match status" value="1"/>
</dbReference>
<dbReference type="NCBIfam" id="NF003376">
    <property type="entry name" value="PRK04452.1-2"/>
    <property type="match status" value="1"/>
</dbReference>
<dbReference type="EMBL" id="SULG01000005">
    <property type="protein sequence ID" value="TLD43248.1"/>
    <property type="molecule type" value="Genomic_DNA"/>
</dbReference>
<organism evidence="2 3">
    <name type="scientific">Candidatus Jettenia ecosi</name>
    <dbReference type="NCBI Taxonomy" id="2494326"/>
    <lineage>
        <taxon>Bacteria</taxon>
        <taxon>Pseudomonadati</taxon>
        <taxon>Planctomycetota</taxon>
        <taxon>Candidatus Brocadiia</taxon>
        <taxon>Candidatus Brocadiales</taxon>
        <taxon>Candidatus Brocadiaceae</taxon>
        <taxon>Candidatus Jettenia</taxon>
    </lineage>
</organism>
<dbReference type="PANTHER" id="PTHR36214">
    <property type="match status" value="1"/>
</dbReference>
<dbReference type="InterPro" id="IPR004486">
    <property type="entry name" value="CO_DH/Ac-CoA_synth_dsu"/>
</dbReference>
<feature type="domain" description="CO dehydrogenase/acetyl-CoA synthase delta subunit TIM barrel" evidence="1">
    <location>
        <begin position="17"/>
        <end position="264"/>
    </location>
</feature>
<comment type="caution">
    <text evidence="2">The sequence shown here is derived from an EMBL/GenBank/DDBJ whole genome shotgun (WGS) entry which is preliminary data.</text>
</comment>
<evidence type="ECO:0000313" key="3">
    <source>
        <dbReference type="Proteomes" id="UP000319783"/>
    </source>
</evidence>
<evidence type="ECO:0000313" key="2">
    <source>
        <dbReference type="EMBL" id="TLD43248.1"/>
    </source>
</evidence>
<proteinExistence type="predicted"/>
<gene>
    <name evidence="2" type="ORF">JETT_0417</name>
</gene>
<sequence>MMEIPNVADKWTSGVNEVTIGATKDKGGSRQKTITVGGSKCIPFMDFEGNPGHKPVIAMDVYDIPPDDWTETLTRPFADVINDPAQWAKKCVEQYGADLICLKLDGIHPDKGNKSAEDAVKTVKSILAAVGVPLIIWGCEHDEKDNEVMPKVSQAARGENCLLGIVSQDNYKTLTATCLADGHSIITMAPVDINIGKQINILVSEMDFPLNRIVMFQSTGALGYGLEYSYSIQERERLAALTGDKMMSMPVICDVGHEAWRSKEAKSNDNDVPQWGPREERGPMWETITATSLLQSGVDIIRMNHPRSVAAVKKCIDRLY</sequence>
<dbReference type="NCBIfam" id="TIGR00381">
    <property type="entry name" value="cdhD"/>
    <property type="match status" value="1"/>
</dbReference>
<dbReference type="AlphaFoldDB" id="A0A533QER0"/>
<dbReference type="Gene3D" id="3.20.20.20">
    <property type="entry name" value="Dihydropteroate synthase-like"/>
    <property type="match status" value="1"/>
</dbReference>